<accession>A0A819YNU3</accession>
<dbReference type="Proteomes" id="UP000663881">
    <property type="component" value="Unassembled WGS sequence"/>
</dbReference>
<protein>
    <submittedName>
        <fullName evidence="1">Uncharacterized protein</fullName>
    </submittedName>
</protein>
<organism evidence="1 2">
    <name type="scientific">Adineta steineri</name>
    <dbReference type="NCBI Taxonomy" id="433720"/>
    <lineage>
        <taxon>Eukaryota</taxon>
        <taxon>Metazoa</taxon>
        <taxon>Spiralia</taxon>
        <taxon>Gnathifera</taxon>
        <taxon>Rotifera</taxon>
        <taxon>Eurotatoria</taxon>
        <taxon>Bdelloidea</taxon>
        <taxon>Adinetida</taxon>
        <taxon>Adinetidae</taxon>
        <taxon>Adineta</taxon>
    </lineage>
</organism>
<reference evidence="1" key="1">
    <citation type="submission" date="2021-02" db="EMBL/GenBank/DDBJ databases">
        <authorList>
            <person name="Nowell W R."/>
        </authorList>
    </citation>
    <scope>NUCLEOTIDE SEQUENCE</scope>
</reference>
<evidence type="ECO:0000313" key="1">
    <source>
        <dbReference type="EMBL" id="CAF4157652.1"/>
    </source>
</evidence>
<comment type="caution">
    <text evidence="1">The sequence shown here is derived from an EMBL/GenBank/DDBJ whole genome shotgun (WGS) entry which is preliminary data.</text>
</comment>
<name>A0A819YNU3_9BILA</name>
<dbReference type="AlphaFoldDB" id="A0A819YNU3"/>
<gene>
    <name evidence="1" type="ORF">OKA104_LOCUS38608</name>
</gene>
<proteinExistence type="predicted"/>
<evidence type="ECO:0000313" key="2">
    <source>
        <dbReference type="Proteomes" id="UP000663881"/>
    </source>
</evidence>
<dbReference type="EMBL" id="CAJOAY010007065">
    <property type="protein sequence ID" value="CAF4157652.1"/>
    <property type="molecule type" value="Genomic_DNA"/>
</dbReference>
<sequence length="219" mass="24603">MEALSINLQWASFMRHCAQYAKQGIIAELGCDVAVYWTQCTLTFMNGIFLSTDVVDELDLHERLEKIQAHVREVQPTFPWALYIEPERLPSGMRQRLQELCLAAEFTHVFNVKCMQTTSLLPPVRPLPTVEIKFTTSQQDTYDAALLNVEAHNLNASVAESMIEQRVLVADFDKQLCCTVLVNGKPVATATTLLLDECLYVAFVATSAPHRKVCVILSL</sequence>